<organism evidence="2 3">
    <name type="scientific">Streptomyces javensis</name>
    <dbReference type="NCBI Taxonomy" id="114698"/>
    <lineage>
        <taxon>Bacteria</taxon>
        <taxon>Bacillati</taxon>
        <taxon>Actinomycetota</taxon>
        <taxon>Actinomycetes</taxon>
        <taxon>Kitasatosporales</taxon>
        <taxon>Streptomycetaceae</taxon>
        <taxon>Streptomyces</taxon>
        <taxon>Streptomyces violaceusniger group</taxon>
    </lineage>
</organism>
<proteinExistence type="predicted"/>
<feature type="non-terminal residue" evidence="2">
    <location>
        <position position="80"/>
    </location>
</feature>
<reference evidence="2 3" key="1">
    <citation type="submission" date="2020-12" db="EMBL/GenBank/DDBJ databases">
        <authorList>
            <person name="Kusuma A.B."/>
            <person name="Nouioui I."/>
            <person name="Goodfellow M."/>
        </authorList>
    </citation>
    <scope>NUCLEOTIDE SEQUENCE [LARGE SCALE GENOMIC DNA]</scope>
    <source>
        <strain evidence="2 3">DSM 41764</strain>
    </source>
</reference>
<comment type="caution">
    <text evidence="2">The sequence shown here is derived from an EMBL/GenBank/DDBJ whole genome shotgun (WGS) entry which is preliminary data.</text>
</comment>
<sequence length="80" mass="8370">MGRRPLPRLRLGSAGGTPLVPPGRGRAFARSTADGVADVLQPLVALSRGLRVLAAVGRRKWTELPGDRRGPVFTLAVACG</sequence>
<protein>
    <submittedName>
        <fullName evidence="2">Uncharacterized protein</fullName>
    </submittedName>
</protein>
<dbReference type="Proteomes" id="UP000638849">
    <property type="component" value="Unassembled WGS sequence"/>
</dbReference>
<dbReference type="EMBL" id="JAEEAQ010000782">
    <property type="protein sequence ID" value="MBI0319244.1"/>
    <property type="molecule type" value="Genomic_DNA"/>
</dbReference>
<name>A0ABS0RP59_9ACTN</name>
<feature type="region of interest" description="Disordered" evidence="1">
    <location>
        <begin position="1"/>
        <end position="24"/>
    </location>
</feature>
<evidence type="ECO:0000313" key="3">
    <source>
        <dbReference type="Proteomes" id="UP000638849"/>
    </source>
</evidence>
<evidence type="ECO:0000256" key="1">
    <source>
        <dbReference type="SAM" id="MobiDB-lite"/>
    </source>
</evidence>
<gene>
    <name evidence="2" type="ORF">JBF12_41000</name>
</gene>
<keyword evidence="3" id="KW-1185">Reference proteome</keyword>
<evidence type="ECO:0000313" key="2">
    <source>
        <dbReference type="EMBL" id="MBI0319244.1"/>
    </source>
</evidence>
<accession>A0ABS0RP59</accession>